<dbReference type="InterPro" id="IPR009000">
    <property type="entry name" value="Transl_B-barrel_sf"/>
</dbReference>
<dbReference type="PANTHER" id="PTHR43261:SF7">
    <property type="entry name" value="ELONGATION FACTOR G-LIKE PROTEIN"/>
    <property type="match status" value="1"/>
</dbReference>
<evidence type="ECO:0000256" key="2">
    <source>
        <dbReference type="ARBA" id="ARBA00023134"/>
    </source>
</evidence>
<dbReference type="InterPro" id="IPR009022">
    <property type="entry name" value="EFG_III"/>
</dbReference>
<dbReference type="SUPFAM" id="SSF52540">
    <property type="entry name" value="P-loop containing nucleoside triphosphate hydrolases"/>
    <property type="match status" value="1"/>
</dbReference>
<dbReference type="InterPro" id="IPR027417">
    <property type="entry name" value="P-loop_NTPase"/>
</dbReference>
<protein>
    <submittedName>
        <fullName evidence="5">Elongation factor G (FusA, GFM, EFG)</fullName>
    </submittedName>
</protein>
<dbReference type="InterPro" id="IPR000640">
    <property type="entry name" value="EFG_V-like"/>
</dbReference>
<keyword evidence="2" id="KW-0342">GTP-binding</keyword>
<dbReference type="Pfam" id="PF00679">
    <property type="entry name" value="EFG_C"/>
    <property type="match status" value="1"/>
</dbReference>
<dbReference type="InterPro" id="IPR041095">
    <property type="entry name" value="EFG_II"/>
</dbReference>
<evidence type="ECO:0000259" key="3">
    <source>
        <dbReference type="SMART" id="SM00838"/>
    </source>
</evidence>
<evidence type="ECO:0000259" key="4">
    <source>
        <dbReference type="SMART" id="SM00889"/>
    </source>
</evidence>
<name>A0A075H3V7_9ARCH</name>
<feature type="domain" description="Elongation factor EFG" evidence="3">
    <location>
        <begin position="576"/>
        <end position="666"/>
    </location>
</feature>
<dbReference type="InterPro" id="IPR020568">
    <property type="entry name" value="Ribosomal_Su5_D2-typ_SF"/>
</dbReference>
<dbReference type="GO" id="GO:0003746">
    <property type="term" value="F:translation elongation factor activity"/>
    <property type="evidence" value="ECO:0007669"/>
    <property type="project" value="UniProtKB-KW"/>
</dbReference>
<dbReference type="Gene3D" id="3.40.50.300">
    <property type="entry name" value="P-loop containing nucleotide triphosphate hydrolases"/>
    <property type="match status" value="1"/>
</dbReference>
<reference evidence="5" key="1">
    <citation type="journal article" date="2014" name="Genome Biol. Evol.">
        <title>Pangenome evidence for extensive interdomain horizontal transfer affecting lineage core and shell genes in uncultured planktonic thaumarchaeota and euryarchaeota.</title>
        <authorList>
            <person name="Deschamps P."/>
            <person name="Zivanovic Y."/>
            <person name="Moreira D."/>
            <person name="Rodriguez-Valera F."/>
            <person name="Lopez-Garcia P."/>
        </authorList>
    </citation>
    <scope>NUCLEOTIDE SEQUENCE</scope>
</reference>
<dbReference type="SUPFAM" id="SSF54211">
    <property type="entry name" value="Ribosomal protein S5 domain 2-like"/>
    <property type="match status" value="1"/>
</dbReference>
<dbReference type="Gene3D" id="3.30.230.10">
    <property type="match status" value="1"/>
</dbReference>
<dbReference type="InterPro" id="IPR035647">
    <property type="entry name" value="EFG_III/V"/>
</dbReference>
<dbReference type="CDD" id="cd01434">
    <property type="entry name" value="EFG_mtEFG1_IV"/>
    <property type="match status" value="1"/>
</dbReference>
<dbReference type="SUPFAM" id="SSF54980">
    <property type="entry name" value="EF-G C-terminal domain-like"/>
    <property type="match status" value="2"/>
</dbReference>
<dbReference type="FunFam" id="3.30.230.10:FF:000003">
    <property type="entry name" value="Elongation factor G"/>
    <property type="match status" value="1"/>
</dbReference>
<keyword evidence="1" id="KW-0547">Nucleotide-binding</keyword>
<dbReference type="Pfam" id="PF14492">
    <property type="entry name" value="EFG_III"/>
    <property type="match status" value="1"/>
</dbReference>
<dbReference type="SMART" id="SM00838">
    <property type="entry name" value="EFG_C"/>
    <property type="match status" value="1"/>
</dbReference>
<dbReference type="InterPro" id="IPR014721">
    <property type="entry name" value="Ribsml_uS5_D2-typ_fold_subgr"/>
</dbReference>
<dbReference type="PANTHER" id="PTHR43261">
    <property type="entry name" value="TRANSLATION ELONGATION FACTOR G-RELATED"/>
    <property type="match status" value="1"/>
</dbReference>
<dbReference type="InterPro" id="IPR047872">
    <property type="entry name" value="EFG_IV"/>
</dbReference>
<dbReference type="CDD" id="cd04170">
    <property type="entry name" value="EF-G_bact"/>
    <property type="match status" value="1"/>
</dbReference>
<dbReference type="SMART" id="SM00889">
    <property type="entry name" value="EFG_IV"/>
    <property type="match status" value="1"/>
</dbReference>
<dbReference type="AlphaFoldDB" id="A0A075H3V7"/>
<evidence type="ECO:0000256" key="1">
    <source>
        <dbReference type="ARBA" id="ARBA00022741"/>
    </source>
</evidence>
<dbReference type="CDD" id="cd16262">
    <property type="entry name" value="EFG_III"/>
    <property type="match status" value="1"/>
</dbReference>
<keyword evidence="5" id="KW-0648">Protein biosynthesis</keyword>
<dbReference type="Pfam" id="PF03764">
    <property type="entry name" value="EFG_IV"/>
    <property type="match status" value="1"/>
</dbReference>
<accession>A0A075H3V7</accession>
<dbReference type="NCBIfam" id="NF009379">
    <property type="entry name" value="PRK12740.1-3"/>
    <property type="match status" value="1"/>
</dbReference>
<dbReference type="Gene3D" id="3.30.70.870">
    <property type="entry name" value="Elongation Factor G (Translational Gtpase), domain 3"/>
    <property type="match status" value="1"/>
</dbReference>
<dbReference type="Pfam" id="PF00009">
    <property type="entry name" value="GTP_EFTU"/>
    <property type="match status" value="1"/>
</dbReference>
<dbReference type="InterPro" id="IPR005517">
    <property type="entry name" value="Transl_elong_EFG/EF2_IV"/>
</dbReference>
<dbReference type="GO" id="GO:0003924">
    <property type="term" value="F:GTPase activity"/>
    <property type="evidence" value="ECO:0007669"/>
    <property type="project" value="InterPro"/>
</dbReference>
<dbReference type="Gene3D" id="3.30.70.240">
    <property type="match status" value="1"/>
</dbReference>
<dbReference type="InterPro" id="IPR035649">
    <property type="entry name" value="EFG_V"/>
</dbReference>
<keyword evidence="5" id="KW-0251">Elongation factor</keyword>
<dbReference type="InterPro" id="IPR000795">
    <property type="entry name" value="T_Tr_GTP-bd_dom"/>
</dbReference>
<proteinExistence type="predicted"/>
<dbReference type="GO" id="GO:0005525">
    <property type="term" value="F:GTP binding"/>
    <property type="evidence" value="ECO:0007669"/>
    <property type="project" value="UniProtKB-KW"/>
</dbReference>
<dbReference type="NCBIfam" id="NF009891">
    <property type="entry name" value="PRK13351.1-1"/>
    <property type="match status" value="1"/>
</dbReference>
<dbReference type="GO" id="GO:0032790">
    <property type="term" value="P:ribosome disassembly"/>
    <property type="evidence" value="ECO:0007669"/>
    <property type="project" value="TreeGrafter"/>
</dbReference>
<evidence type="ECO:0000313" key="5">
    <source>
        <dbReference type="EMBL" id="AIF09865.1"/>
    </source>
</evidence>
<feature type="domain" description="Translation elongation factor EFG/EF2" evidence="4">
    <location>
        <begin position="457"/>
        <end position="574"/>
    </location>
</feature>
<dbReference type="EMBL" id="KF900875">
    <property type="protein sequence ID" value="AIF09865.1"/>
    <property type="molecule type" value="Genomic_DNA"/>
</dbReference>
<dbReference type="SUPFAM" id="SSF50447">
    <property type="entry name" value="Translation proteins"/>
    <property type="match status" value="1"/>
</dbReference>
<sequence length="677" mass="74007">MATKDPSGPRVAAIVGPYLCGKTALFESILVMTGSVGRKGSSKEGYAVGDGSPVSQARQMSTEVNIASTEYLGDPWTFLDCPGSIEMIQESINSLMVADTAVVVCEADASRALTVAPLLKFLSEKKIPHIFFINKMDTAISSVKETLEALQTFSDRPLVLREIPIREDDKIIGHVDLVSERAFQWTAGKPSDLVEIPGEVKDREQEARTELLESLADFDDKLLENLLEDVIPTTEEIYTSLTEDLRQGLIVPVFFGSAENDNGVRRLLKALRHECPEVAATAERLGINGTGGTLAQVFKTIHAGHAGKLSFARVWRGEVKEGMTLNGERVSGLHSALGQKHEKLSQAVAGQVAALGRMEKVATGVALSESGNDTAAEWPEPQKPLFSLSVHAEHREDEVKLSGALAKLAEEDPSFSYEPNQETHELLLWGQGEMHLLVSIDRLKNKYHLGVTSARPQVPYKETIRKTISQHARHKKQSGGHGEFGDVHLDIKPLPRGSGFEYKDTITGGVVPKQYIPAVENGVKEFMVRGPLGFPVVDISVTLTDGQFHAVDSSDMAFKKAAGQAMREGMPKANPVLLEPIFQVEILLPNEFTSKIQRLVSGRRGQILGFDAKPDWAGWDEVSVQLPQSEMHDLIIELRSMTLGVGSFEWKFDHLQELSGKDADDVISQHSAAEAEG</sequence>
<dbReference type="Gene3D" id="2.40.30.10">
    <property type="entry name" value="Translation factors"/>
    <property type="match status" value="1"/>
</dbReference>
<organism evidence="5">
    <name type="scientific">uncultured marine thaumarchaeote KM3_41_D11</name>
    <dbReference type="NCBI Taxonomy" id="1456145"/>
    <lineage>
        <taxon>Archaea</taxon>
        <taxon>Nitrososphaerota</taxon>
        <taxon>environmental samples</taxon>
    </lineage>
</organism>
<dbReference type="CDD" id="cd03713">
    <property type="entry name" value="EFG_mtEFG_C"/>
    <property type="match status" value="1"/>
</dbReference>
<gene>
    <name evidence="5" type="primary">EFG</name>
    <name evidence="5" type="synonym">fusA</name>
    <name evidence="5" type="synonym">GFM</name>
</gene>